<dbReference type="InterPro" id="IPR036852">
    <property type="entry name" value="Peptidase_S8/S53_dom_sf"/>
</dbReference>
<protein>
    <submittedName>
        <fullName evidence="1">Uncharacterized protein</fullName>
    </submittedName>
</protein>
<dbReference type="Proteomes" id="UP000603453">
    <property type="component" value="Unassembled WGS sequence"/>
</dbReference>
<proteinExistence type="predicted"/>
<sequence>MKIAHEAGVHIFSMSLSSIQPWSAPGTIESKLLKDIIDSGISVLVSAGYKGFRGAYTVGQPAAAAAAAPGVFTVAYLLIFNC</sequence>
<evidence type="ECO:0000313" key="2">
    <source>
        <dbReference type="Proteomes" id="UP000603453"/>
    </source>
</evidence>
<dbReference type="EMBL" id="JAEPRD010000003">
    <property type="protein sequence ID" value="KAG2213418.1"/>
    <property type="molecule type" value="Genomic_DNA"/>
</dbReference>
<evidence type="ECO:0000313" key="1">
    <source>
        <dbReference type="EMBL" id="KAG2213418.1"/>
    </source>
</evidence>
<name>A0A8H7RPG6_9FUNG</name>
<gene>
    <name evidence="1" type="ORF">INT47_009091</name>
</gene>
<organism evidence="1 2">
    <name type="scientific">Mucor saturninus</name>
    <dbReference type="NCBI Taxonomy" id="64648"/>
    <lineage>
        <taxon>Eukaryota</taxon>
        <taxon>Fungi</taxon>
        <taxon>Fungi incertae sedis</taxon>
        <taxon>Mucoromycota</taxon>
        <taxon>Mucoromycotina</taxon>
        <taxon>Mucoromycetes</taxon>
        <taxon>Mucorales</taxon>
        <taxon>Mucorineae</taxon>
        <taxon>Mucoraceae</taxon>
        <taxon>Mucor</taxon>
    </lineage>
</organism>
<reference evidence="1" key="1">
    <citation type="submission" date="2020-12" db="EMBL/GenBank/DDBJ databases">
        <title>Metabolic potential, ecology and presence of endohyphal bacteria is reflected in genomic diversity of Mucoromycotina.</title>
        <authorList>
            <person name="Muszewska A."/>
            <person name="Okrasinska A."/>
            <person name="Steczkiewicz K."/>
            <person name="Drgas O."/>
            <person name="Orlowska M."/>
            <person name="Perlinska-Lenart U."/>
            <person name="Aleksandrzak-Piekarczyk T."/>
            <person name="Szatraj K."/>
            <person name="Zielenkiewicz U."/>
            <person name="Pilsyk S."/>
            <person name="Malc E."/>
            <person name="Mieczkowski P."/>
            <person name="Kruszewska J.S."/>
            <person name="Biernat P."/>
            <person name="Pawlowska J."/>
        </authorList>
    </citation>
    <scope>NUCLEOTIDE SEQUENCE</scope>
    <source>
        <strain evidence="1">WA0000017839</strain>
    </source>
</reference>
<dbReference type="Gene3D" id="3.40.50.200">
    <property type="entry name" value="Peptidase S8/S53 domain"/>
    <property type="match status" value="1"/>
</dbReference>
<dbReference type="GO" id="GO:0004252">
    <property type="term" value="F:serine-type endopeptidase activity"/>
    <property type="evidence" value="ECO:0007669"/>
    <property type="project" value="InterPro"/>
</dbReference>
<keyword evidence="2" id="KW-1185">Reference proteome</keyword>
<accession>A0A8H7RPG6</accession>
<dbReference type="AlphaFoldDB" id="A0A8H7RPG6"/>
<dbReference type="GO" id="GO:0006508">
    <property type="term" value="P:proteolysis"/>
    <property type="evidence" value="ECO:0007669"/>
    <property type="project" value="InterPro"/>
</dbReference>
<dbReference type="SUPFAM" id="SSF52743">
    <property type="entry name" value="Subtilisin-like"/>
    <property type="match status" value="1"/>
</dbReference>
<comment type="caution">
    <text evidence="1">The sequence shown here is derived from an EMBL/GenBank/DDBJ whole genome shotgun (WGS) entry which is preliminary data.</text>
</comment>